<dbReference type="Gene3D" id="2.30.130.30">
    <property type="entry name" value="Hypothetical protein"/>
    <property type="match status" value="1"/>
</dbReference>
<dbReference type="OrthoDB" id="359066at2"/>
<evidence type="ECO:0000259" key="1">
    <source>
        <dbReference type="Pfam" id="PF04266"/>
    </source>
</evidence>
<keyword evidence="3" id="KW-1185">Reference proteome</keyword>
<reference evidence="3" key="1">
    <citation type="submission" date="2017-06" db="EMBL/GenBank/DDBJ databases">
        <authorList>
            <person name="Varghese N."/>
            <person name="Submissions S."/>
        </authorList>
    </citation>
    <scope>NUCLEOTIDE SEQUENCE [LARGE SCALE GENOMIC DNA]</scope>
    <source>
        <strain evidence="3">JAD2</strain>
    </source>
</reference>
<dbReference type="Pfam" id="PF04266">
    <property type="entry name" value="ASCH"/>
    <property type="match status" value="1"/>
</dbReference>
<dbReference type="InParanoid" id="A0A212QST1"/>
<accession>A0A212QST1</accession>
<protein>
    <submittedName>
        <fullName evidence="2">ASCH domain-containing protein</fullName>
    </submittedName>
</protein>
<gene>
    <name evidence="2" type="ORF">SAMN02746019_00005620</name>
</gene>
<feature type="domain" description="ASCH" evidence="1">
    <location>
        <begin position="8"/>
        <end position="62"/>
    </location>
</feature>
<name>A0A212QST1_9CHLR</name>
<dbReference type="Proteomes" id="UP000197025">
    <property type="component" value="Unassembled WGS sequence"/>
</dbReference>
<proteinExistence type="predicted"/>
<dbReference type="AlphaFoldDB" id="A0A212QST1"/>
<dbReference type="EMBL" id="FYEK01000022">
    <property type="protein sequence ID" value="SNB62650.1"/>
    <property type="molecule type" value="Genomic_DNA"/>
</dbReference>
<evidence type="ECO:0000313" key="3">
    <source>
        <dbReference type="Proteomes" id="UP000197025"/>
    </source>
</evidence>
<organism evidence="2 3">
    <name type="scientific">Thermoflexus hugenholtzii JAD2</name>
    <dbReference type="NCBI Taxonomy" id="877466"/>
    <lineage>
        <taxon>Bacteria</taxon>
        <taxon>Bacillati</taxon>
        <taxon>Chloroflexota</taxon>
        <taxon>Thermoflexia</taxon>
        <taxon>Thermoflexales</taxon>
        <taxon>Thermoflexaceae</taxon>
        <taxon>Thermoflexus</taxon>
    </lineage>
</organism>
<sequence>MRPELGLIVQEPYATYIVLGKKTWEIRRYPTHIRGRIGIVSPRGWIGTAVLAEVRGPVSVEALRHQRSRHRADPEFLEAYARGRPLYIWVLTDPQAFPEPIPISRPRGPVVWIRLEEPPSRRARQARR</sequence>
<dbReference type="RefSeq" id="WP_088570829.1">
    <property type="nucleotide sequence ID" value="NZ_FYEK01000022.1"/>
</dbReference>
<dbReference type="InterPro" id="IPR015947">
    <property type="entry name" value="PUA-like_sf"/>
</dbReference>
<dbReference type="SUPFAM" id="SSF88697">
    <property type="entry name" value="PUA domain-like"/>
    <property type="match status" value="1"/>
</dbReference>
<evidence type="ECO:0000313" key="2">
    <source>
        <dbReference type="EMBL" id="SNB62650.1"/>
    </source>
</evidence>
<dbReference type="InterPro" id="IPR007374">
    <property type="entry name" value="ASCH_domain"/>
</dbReference>